<reference evidence="2" key="1">
    <citation type="submission" date="2020-10" db="EMBL/GenBank/DDBJ databases">
        <title>Sequencing the genomes of 1000 actinobacteria strains.</title>
        <authorList>
            <person name="Klenk H.-P."/>
        </authorList>
    </citation>
    <scope>NUCLEOTIDE SEQUENCE</scope>
    <source>
        <strain evidence="2">DSM 45354</strain>
    </source>
</reference>
<proteinExistence type="predicted"/>
<gene>
    <name evidence="2" type="ORF">HEB94_004541</name>
</gene>
<keyword evidence="3" id="KW-1185">Reference proteome</keyword>
<comment type="caution">
    <text evidence="2">The sequence shown here is derived from an EMBL/GenBank/DDBJ whole genome shotgun (WGS) entry which is preliminary data.</text>
</comment>
<dbReference type="Proteomes" id="UP000638648">
    <property type="component" value="Unassembled WGS sequence"/>
</dbReference>
<dbReference type="AlphaFoldDB" id="A0A927MZS7"/>
<evidence type="ECO:0000313" key="3">
    <source>
        <dbReference type="Proteomes" id="UP000638648"/>
    </source>
</evidence>
<evidence type="ECO:0000313" key="2">
    <source>
        <dbReference type="EMBL" id="MBE1607693.1"/>
    </source>
</evidence>
<accession>A0A927MZS7</accession>
<name>A0A927MZS7_9ACTN</name>
<sequence length="46" mass="4873">MTPNGGAGGRSARLTNRYLDAKTSPRPLSPKAARQRHTQEASTHGA</sequence>
<dbReference type="EMBL" id="JADBEM010000001">
    <property type="protein sequence ID" value="MBE1607693.1"/>
    <property type="molecule type" value="Genomic_DNA"/>
</dbReference>
<protein>
    <submittedName>
        <fullName evidence="2">Uncharacterized protein</fullName>
    </submittedName>
</protein>
<organism evidence="2 3">
    <name type="scientific">Actinopolymorpha pittospori</name>
    <dbReference type="NCBI Taxonomy" id="648752"/>
    <lineage>
        <taxon>Bacteria</taxon>
        <taxon>Bacillati</taxon>
        <taxon>Actinomycetota</taxon>
        <taxon>Actinomycetes</taxon>
        <taxon>Propionibacteriales</taxon>
        <taxon>Actinopolymorphaceae</taxon>
        <taxon>Actinopolymorpha</taxon>
    </lineage>
</organism>
<feature type="region of interest" description="Disordered" evidence="1">
    <location>
        <begin position="1"/>
        <end position="46"/>
    </location>
</feature>
<evidence type="ECO:0000256" key="1">
    <source>
        <dbReference type="SAM" id="MobiDB-lite"/>
    </source>
</evidence>